<dbReference type="EMBL" id="JAKNBA010000058">
    <property type="protein sequence ID" value="MDE1244097.1"/>
    <property type="molecule type" value="Genomic_DNA"/>
</dbReference>
<organism evidence="2 3">
    <name type="scientific">Vibrio aestuarianus</name>
    <dbReference type="NCBI Taxonomy" id="28171"/>
    <lineage>
        <taxon>Bacteria</taxon>
        <taxon>Pseudomonadati</taxon>
        <taxon>Pseudomonadota</taxon>
        <taxon>Gammaproteobacteria</taxon>
        <taxon>Vibrionales</taxon>
        <taxon>Vibrionaceae</taxon>
        <taxon>Vibrio</taxon>
    </lineage>
</organism>
<sequence>MEQELAFKASDLMPIVTAVAALLGVYITNLAQERRAKAEFRNKVMLQERVLKREKLEEMHTLFQKWECDVSGLYLIYIPVYQGKYSAEEAMELSQKNRLQEKGDQQRFQTLMQLYFPDLEIEYNFVFEERGKALAYCKPDGEFKRADLKKFYTAQENFEAQTKLFRELMAQKIAEP</sequence>
<accession>A0A9X4EZ70</accession>
<proteinExistence type="predicted"/>
<comment type="caution">
    <text evidence="2">The sequence shown here is derived from an EMBL/GenBank/DDBJ whole genome shotgun (WGS) entry which is preliminary data.</text>
</comment>
<evidence type="ECO:0000256" key="1">
    <source>
        <dbReference type="SAM" id="Phobius"/>
    </source>
</evidence>
<keyword evidence="1" id="KW-0472">Membrane</keyword>
<protein>
    <submittedName>
        <fullName evidence="2">Uncharacterized protein</fullName>
    </submittedName>
</protein>
<reference evidence="2" key="1">
    <citation type="submission" date="2022-02" db="EMBL/GenBank/DDBJ databases">
        <title>Emergence and expansion in Europe of a Vibrio aestuarianus clonal complex pathogenic for oysters.</title>
        <authorList>
            <person name="Mesnil A."/>
            <person name="Travers M.-A."/>
        </authorList>
    </citation>
    <scope>NUCLEOTIDE SEQUENCE</scope>
    <source>
        <strain evidence="2">19_064_11T1</strain>
    </source>
</reference>
<keyword evidence="1" id="KW-1133">Transmembrane helix</keyword>
<evidence type="ECO:0000313" key="2">
    <source>
        <dbReference type="EMBL" id="MDE1244097.1"/>
    </source>
</evidence>
<dbReference type="RefSeq" id="WP_274683910.1">
    <property type="nucleotide sequence ID" value="NZ_JAKNBA010000058.1"/>
</dbReference>
<name>A0A9X4EZ70_9VIBR</name>
<gene>
    <name evidence="2" type="ORF">L9W94_18555</name>
</gene>
<feature type="transmembrane region" description="Helical" evidence="1">
    <location>
        <begin position="12"/>
        <end position="31"/>
    </location>
</feature>
<dbReference type="AlphaFoldDB" id="A0A9X4EZ70"/>
<keyword evidence="1" id="KW-0812">Transmembrane</keyword>
<dbReference type="Proteomes" id="UP001140979">
    <property type="component" value="Unassembled WGS sequence"/>
</dbReference>
<evidence type="ECO:0000313" key="3">
    <source>
        <dbReference type="Proteomes" id="UP001140979"/>
    </source>
</evidence>